<dbReference type="SUPFAM" id="SSF53383">
    <property type="entry name" value="PLP-dependent transferases"/>
    <property type="match status" value="1"/>
</dbReference>
<dbReference type="InterPro" id="IPR015421">
    <property type="entry name" value="PyrdxlP-dep_Trfase_major"/>
</dbReference>
<dbReference type="CDD" id="cd00609">
    <property type="entry name" value="AAT_like"/>
    <property type="match status" value="1"/>
</dbReference>
<sequence>MGKYNFDEVIDRHGTDCLKYDFGMKRKGRDDLLPLWVADMDFRLPDEILDEFHKRIDHGIFGYTDPLDEYFDAMNHWFSTRYGYTIKPEWVTLGAGIVYALGTSVKAFTEEGDAMMVMQPVYYPFSEVIKNDGRKLVNCQLRYENNRYSIDFEKMEQMIKEENVKALIFCNPHNPVGRVWTREEMEKVAEICLKYNVIWMVDEMHCDFIFPGHEFTSCMNLDKKFHEIIALYSSPGKTFNVAGLQPANIIIPNEELRKKYQWANTQAAYSQGSLMGQLAVKVCYTKGADWVDELVEYIYENVKYMSRYVKENFPKAKMVEPEGTYLVWVDFSGYGFSNEELEHLMLEEAKLWLDSGIIFGPETAQFERFNVACPRVMVEQALTQLKNALDKHLAEK</sequence>
<dbReference type="InterPro" id="IPR051798">
    <property type="entry name" value="Class-II_PLP-Dep_Aminotrans"/>
</dbReference>
<dbReference type="GO" id="GO:0047804">
    <property type="term" value="F:cysteine-S-conjugate beta-lyase activity"/>
    <property type="evidence" value="ECO:0007669"/>
    <property type="project" value="UniProtKB-EC"/>
</dbReference>
<dbReference type="AlphaFoldDB" id="A0A174SAU6"/>
<evidence type="ECO:0000259" key="6">
    <source>
        <dbReference type="Pfam" id="PF00155"/>
    </source>
</evidence>
<dbReference type="Gene3D" id="3.40.640.10">
    <property type="entry name" value="Type I PLP-dependent aspartate aminotransferase-like (Major domain)"/>
    <property type="match status" value="1"/>
</dbReference>
<dbReference type="PANTHER" id="PTHR43525:SF1">
    <property type="entry name" value="PROTEIN MALY"/>
    <property type="match status" value="1"/>
</dbReference>
<reference evidence="8" key="2">
    <citation type="submission" date="2023-08" db="EMBL/GenBank/DDBJ databases">
        <title>Complete Genome Sequences of butyrate producing Anaerostipes hadrus strains BA1 and GIF7 isolated from the terminal ileum of a healthy lean male.</title>
        <authorList>
            <person name="Low A."/>
            <person name="Sheludchenko M."/>
            <person name="Cheng H.E."/>
            <person name="Koh X.Q."/>
            <person name="Lee J."/>
        </authorList>
    </citation>
    <scope>NUCLEOTIDE SEQUENCE</scope>
    <source>
        <strain evidence="8">BA1</strain>
    </source>
</reference>
<dbReference type="GO" id="GO:0030170">
    <property type="term" value="F:pyridoxal phosphate binding"/>
    <property type="evidence" value="ECO:0007669"/>
    <property type="project" value="InterPro"/>
</dbReference>
<evidence type="ECO:0000256" key="4">
    <source>
        <dbReference type="ARBA" id="ARBA00023239"/>
    </source>
</evidence>
<dbReference type="InterPro" id="IPR015422">
    <property type="entry name" value="PyrdxlP-dep_Trfase_small"/>
</dbReference>
<proteinExistence type="inferred from homology"/>
<evidence type="ECO:0000313" key="8">
    <source>
        <dbReference type="EMBL" id="WMD15246.1"/>
    </source>
</evidence>
<dbReference type="EMBL" id="CZAU01000029">
    <property type="protein sequence ID" value="CUP93057.1"/>
    <property type="molecule type" value="Genomic_DNA"/>
</dbReference>
<dbReference type="GeneID" id="92741246"/>
<dbReference type="OrthoDB" id="9802872at2"/>
<feature type="domain" description="Aminotransferase class I/classII large" evidence="6">
    <location>
        <begin position="37"/>
        <end position="384"/>
    </location>
</feature>
<dbReference type="EMBL" id="CP132968">
    <property type="protein sequence ID" value="WMD15246.1"/>
    <property type="molecule type" value="Genomic_DNA"/>
</dbReference>
<evidence type="ECO:0000256" key="1">
    <source>
        <dbReference type="ARBA" id="ARBA00001933"/>
    </source>
</evidence>
<dbReference type="Pfam" id="PF00155">
    <property type="entry name" value="Aminotran_1_2"/>
    <property type="match status" value="1"/>
</dbReference>
<dbReference type="InterPro" id="IPR027619">
    <property type="entry name" value="C-S_lyase_PatB-like"/>
</dbReference>
<comment type="cofactor">
    <cofactor evidence="1">
        <name>pyridoxal 5'-phosphate</name>
        <dbReference type="ChEBI" id="CHEBI:597326"/>
    </cofactor>
</comment>
<organism evidence="7 9">
    <name type="scientific">Anaerostipes hadrus</name>
    <dbReference type="NCBI Taxonomy" id="649756"/>
    <lineage>
        <taxon>Bacteria</taxon>
        <taxon>Bacillati</taxon>
        <taxon>Bacillota</taxon>
        <taxon>Clostridia</taxon>
        <taxon>Lachnospirales</taxon>
        <taxon>Lachnospiraceae</taxon>
        <taxon>Anaerostipes</taxon>
    </lineage>
</organism>
<keyword evidence="4 7" id="KW-0456">Lyase</keyword>
<evidence type="ECO:0000256" key="5">
    <source>
        <dbReference type="ARBA" id="ARBA00037974"/>
    </source>
</evidence>
<accession>A0A174SAU6</accession>
<comment type="similarity">
    <text evidence="5">Belongs to the class-II pyridoxal-phosphate-dependent aminotransferase family. MalY/PatB cystathionine beta-lyase subfamily.</text>
</comment>
<dbReference type="PANTHER" id="PTHR43525">
    <property type="entry name" value="PROTEIN MALY"/>
    <property type="match status" value="1"/>
</dbReference>
<gene>
    <name evidence="7" type="primary">patB</name>
    <name evidence="7" type="ORF">ERS852520_02574</name>
    <name evidence="8" type="ORF">RBI15_07565</name>
</gene>
<dbReference type="InterPro" id="IPR004839">
    <property type="entry name" value="Aminotransferase_I/II_large"/>
</dbReference>
<dbReference type="EC" id="4.4.1.13" evidence="2"/>
<protein>
    <recommendedName>
        <fullName evidence="2">cysteine-S-conjugate beta-lyase</fullName>
        <ecNumber evidence="2">4.4.1.13</ecNumber>
    </recommendedName>
</protein>
<name>A0A174SAU6_ANAHA</name>
<reference evidence="7 9" key="1">
    <citation type="submission" date="2015-09" db="EMBL/GenBank/DDBJ databases">
        <authorList>
            <consortium name="Pathogen Informatics"/>
        </authorList>
    </citation>
    <scope>NUCLEOTIDE SEQUENCE [LARGE SCALE GENOMIC DNA]</scope>
    <source>
        <strain evidence="7 9">2789STDY5834908</strain>
    </source>
</reference>
<evidence type="ECO:0000313" key="9">
    <source>
        <dbReference type="Proteomes" id="UP000095564"/>
    </source>
</evidence>
<evidence type="ECO:0000256" key="2">
    <source>
        <dbReference type="ARBA" id="ARBA00012224"/>
    </source>
</evidence>
<evidence type="ECO:0000256" key="3">
    <source>
        <dbReference type="ARBA" id="ARBA00022898"/>
    </source>
</evidence>
<dbReference type="RefSeq" id="WP_055161305.1">
    <property type="nucleotide sequence ID" value="NZ_BAABXM010000001.1"/>
</dbReference>
<dbReference type="Gene3D" id="3.90.1150.10">
    <property type="entry name" value="Aspartate Aminotransferase, domain 1"/>
    <property type="match status" value="1"/>
</dbReference>
<dbReference type="InterPro" id="IPR015424">
    <property type="entry name" value="PyrdxlP-dep_Trfase"/>
</dbReference>
<dbReference type="Proteomes" id="UP001243496">
    <property type="component" value="Chromosome"/>
</dbReference>
<keyword evidence="3" id="KW-0663">Pyridoxal phosphate</keyword>
<dbReference type="NCBIfam" id="TIGR04350">
    <property type="entry name" value="C_S_lyase_PatB"/>
    <property type="match status" value="1"/>
</dbReference>
<evidence type="ECO:0000313" key="7">
    <source>
        <dbReference type="EMBL" id="CUP93057.1"/>
    </source>
</evidence>
<dbReference type="Proteomes" id="UP000095564">
    <property type="component" value="Unassembled WGS sequence"/>
</dbReference>